<feature type="region of interest" description="Disordered" evidence="2">
    <location>
        <begin position="826"/>
        <end position="871"/>
    </location>
</feature>
<feature type="compositionally biased region" description="Low complexity" evidence="2">
    <location>
        <begin position="192"/>
        <end position="203"/>
    </location>
</feature>
<evidence type="ECO:0000313" key="5">
    <source>
        <dbReference type="Proteomes" id="UP000028045"/>
    </source>
</evidence>
<dbReference type="InterPro" id="IPR036028">
    <property type="entry name" value="SH3-like_dom_sf"/>
</dbReference>
<reference evidence="4 5" key="1">
    <citation type="journal article" date="2014" name="BMC Genomics">
        <title>Comparative genome sequencing reveals chemotype-specific gene clusters in the toxigenic black mold Stachybotrys.</title>
        <authorList>
            <person name="Semeiks J."/>
            <person name="Borek D."/>
            <person name="Otwinowski Z."/>
            <person name="Grishin N.V."/>
        </authorList>
    </citation>
    <scope>NUCLEOTIDE SEQUENCE [LARGE SCALE GENOMIC DNA]</scope>
    <source>
        <strain evidence="5">CBS 109288 / IBT 7711</strain>
    </source>
</reference>
<dbReference type="HOGENOM" id="CLU_010107_0_0_1"/>
<dbReference type="Proteomes" id="UP000028045">
    <property type="component" value="Unassembled WGS sequence"/>
</dbReference>
<feature type="compositionally biased region" description="Polar residues" evidence="2">
    <location>
        <begin position="422"/>
        <end position="436"/>
    </location>
</feature>
<feature type="region of interest" description="Disordered" evidence="2">
    <location>
        <begin position="405"/>
        <end position="436"/>
    </location>
</feature>
<gene>
    <name evidence="4" type="ORF">S7711_00367</name>
</gene>
<feature type="region of interest" description="Disordered" evidence="2">
    <location>
        <begin position="138"/>
        <end position="275"/>
    </location>
</feature>
<feature type="compositionally biased region" description="Low complexity" evidence="2">
    <location>
        <begin position="405"/>
        <end position="418"/>
    </location>
</feature>
<keyword evidence="1" id="KW-0728">SH3 domain</keyword>
<evidence type="ECO:0000259" key="3">
    <source>
        <dbReference type="Pfam" id="PF14604"/>
    </source>
</evidence>
<dbReference type="AlphaFoldDB" id="A0A084B9I2"/>
<organism evidence="4 5">
    <name type="scientific">Stachybotrys chartarum (strain CBS 109288 / IBT 7711)</name>
    <name type="common">Toxic black mold</name>
    <name type="synonym">Stilbospora chartarum</name>
    <dbReference type="NCBI Taxonomy" id="1280523"/>
    <lineage>
        <taxon>Eukaryota</taxon>
        <taxon>Fungi</taxon>
        <taxon>Dikarya</taxon>
        <taxon>Ascomycota</taxon>
        <taxon>Pezizomycotina</taxon>
        <taxon>Sordariomycetes</taxon>
        <taxon>Hypocreomycetidae</taxon>
        <taxon>Hypocreales</taxon>
        <taxon>Stachybotryaceae</taxon>
        <taxon>Stachybotrys</taxon>
    </lineage>
</organism>
<feature type="region of interest" description="Disordered" evidence="2">
    <location>
        <begin position="454"/>
        <end position="476"/>
    </location>
</feature>
<dbReference type="InterPro" id="IPR001452">
    <property type="entry name" value="SH3_domain"/>
</dbReference>
<evidence type="ECO:0000313" key="4">
    <source>
        <dbReference type="EMBL" id="KEY74211.1"/>
    </source>
</evidence>
<accession>A0A084B9I2</accession>
<sequence length="871" mass="95090">MDEAAELVIAPFRDIVEKGKQAVENAGDNEAMLKAAQSLVREGERALKKIEPLCKKQAEEYRSNFVLALKENENITKYRTELNDLLWEFDEFIEADDFQQDKFAELQALSRKAAPQIYDLLMRMKLEALPREDAPRIMAQLSPPTSPHSSPIIKIPGPPGPLHAAHLNPPSHPPPTAPLPPLPLPAISTAVSRTRSSGGSSRSPQRDYRAPTPGRGSEATTPKRSTAPPLSREPSGHGSIPDTAAEPPPRHPERPPPPPMPMANPWDTKTRPKGDPIQIRERPVMDRRPPVLAAAAPIELGATVPASISTMQAHAIMQSNSTASDDNRLRRGNTPPNMYTIFPTPAGNRSRAGTLTNSSIPEHNVADMVLQGHTSEVSAPYSPASYPIQPRHLSLVPSIDSDYSLSHLSHSPRSSGGPVSDSVAQRGSSTSMGTMQAQAGLEVAGIVPSRNADHGLIPVTSDSPASPIETSNSASRDCSIRPDSSFYLARGFCAGALEVTRGGIGVKKTGLASSSTIARCSSCMYELDFAEIEDDVNRQDSGTRSLNGVNYRLRFLQKSHLSAKRSDDVPYACVFCIHLGKTIDESDATVFFTPRQLLEHLSRHPRPLPDVPGITAIDTPELPSHLRNDFDVHFPKPTQKHPAKEKAVENAHLPVGIARESVRRVYGQRLLPDRTRAHEVAIGGKVTALTWPEKYAGEWCLGWHDSVYASIPTNCLRLETPPQQELRTGGVSSIRARTRWRFKPNDKDPGDWLRFDKNEVITNINWTYIDHWCWSGINAKGKWGIFPQAFIDTNTIQELGTGSNDRAVSLSNEKAKSTGMLSKFTLRRNASHRPPSIAGSSSSHETATPGFGNAQTPPRSGRDYLVSGGDS</sequence>
<dbReference type="SUPFAM" id="SSF50044">
    <property type="entry name" value="SH3-domain"/>
    <property type="match status" value="1"/>
</dbReference>
<protein>
    <recommendedName>
        <fullName evidence="3">SH3 domain-containing protein</fullName>
    </recommendedName>
</protein>
<keyword evidence="5" id="KW-1185">Reference proteome</keyword>
<name>A0A084B9I2_STACB</name>
<dbReference type="Pfam" id="PF14604">
    <property type="entry name" value="SH3_9"/>
    <property type="match status" value="1"/>
</dbReference>
<evidence type="ECO:0000256" key="1">
    <source>
        <dbReference type="ARBA" id="ARBA00022443"/>
    </source>
</evidence>
<feature type="domain" description="SH3" evidence="3">
    <location>
        <begin position="740"/>
        <end position="791"/>
    </location>
</feature>
<proteinExistence type="predicted"/>
<evidence type="ECO:0000256" key="2">
    <source>
        <dbReference type="SAM" id="MobiDB-lite"/>
    </source>
</evidence>
<feature type="compositionally biased region" description="Polar residues" evidence="2">
    <location>
        <begin position="460"/>
        <end position="476"/>
    </location>
</feature>
<feature type="compositionally biased region" description="Pro residues" evidence="2">
    <location>
        <begin position="170"/>
        <end position="184"/>
    </location>
</feature>
<dbReference type="OrthoDB" id="5243589at2759"/>
<dbReference type="EMBL" id="KL647645">
    <property type="protein sequence ID" value="KEY74211.1"/>
    <property type="molecule type" value="Genomic_DNA"/>
</dbReference>